<dbReference type="EMBL" id="BLKZ01000001">
    <property type="protein sequence ID" value="GFG89872.1"/>
    <property type="molecule type" value="Genomic_DNA"/>
</dbReference>
<dbReference type="Proteomes" id="UP000465360">
    <property type="component" value="Unassembled WGS sequence"/>
</dbReference>
<keyword evidence="2" id="KW-1185">Reference proteome</keyword>
<evidence type="ECO:0000313" key="1">
    <source>
        <dbReference type="EMBL" id="GFG89872.1"/>
    </source>
</evidence>
<protein>
    <submittedName>
        <fullName evidence="1">Uncharacterized protein</fullName>
    </submittedName>
</protein>
<dbReference type="AlphaFoldDB" id="A0A7I9YMT2"/>
<name>A0A7I9YMT2_MYCBU</name>
<reference evidence="1 2" key="1">
    <citation type="journal article" date="2019" name="Emerg. Microbes Infect.">
        <title>Comprehensive subspecies identification of 175 nontuberculous mycobacteria species based on 7547 genomic profiles.</title>
        <authorList>
            <person name="Matsumoto Y."/>
            <person name="Kinjo T."/>
            <person name="Motooka D."/>
            <person name="Nabeya D."/>
            <person name="Jung N."/>
            <person name="Uechi K."/>
            <person name="Horii T."/>
            <person name="Iida T."/>
            <person name="Fujita J."/>
            <person name="Nakamura S."/>
        </authorList>
    </citation>
    <scope>NUCLEOTIDE SEQUENCE [LARGE SCALE GENOMIC DNA]</scope>
    <source>
        <strain evidence="1 2">JCM 30725</strain>
    </source>
</reference>
<gene>
    <name evidence="1" type="ORF">MBOU_19140</name>
</gene>
<proteinExistence type="predicted"/>
<organism evidence="1 2">
    <name type="scientific">Mycobacterium bourgelatii</name>
    <dbReference type="NCBI Taxonomy" id="1273442"/>
    <lineage>
        <taxon>Bacteria</taxon>
        <taxon>Bacillati</taxon>
        <taxon>Actinomycetota</taxon>
        <taxon>Actinomycetes</taxon>
        <taxon>Mycobacteriales</taxon>
        <taxon>Mycobacteriaceae</taxon>
        <taxon>Mycobacterium</taxon>
    </lineage>
</organism>
<sequence>MDVSPPAFSQAAIIAASASPMGDADAMGAVGASNTAVIAAATKLSSARPTTLLT</sequence>
<accession>A0A7I9YMT2</accession>
<evidence type="ECO:0000313" key="2">
    <source>
        <dbReference type="Proteomes" id="UP000465360"/>
    </source>
</evidence>
<comment type="caution">
    <text evidence="1">The sequence shown here is derived from an EMBL/GenBank/DDBJ whole genome shotgun (WGS) entry which is preliminary data.</text>
</comment>